<sequence>MNKPIFLDTGYILALLNSRDEFHDRALQLADEIDNQLITTEAILTEIGNALAKPLWRELAVNTLNELRDDESVEILSVSSELFSKASKFYSSRTDKEWGLTDCISFIVMEEKKLTDALTTDHHFEQAGFKALLRSATK</sequence>
<organism evidence="2">
    <name type="scientific">Candidatus Kentrum sp. TC</name>
    <dbReference type="NCBI Taxonomy" id="2126339"/>
    <lineage>
        <taxon>Bacteria</taxon>
        <taxon>Pseudomonadati</taxon>
        <taxon>Pseudomonadota</taxon>
        <taxon>Gammaproteobacteria</taxon>
        <taxon>Candidatus Kentrum</taxon>
    </lineage>
</organism>
<dbReference type="EMBL" id="CAADFT010000012">
    <property type="protein sequence ID" value="VFK41617.1"/>
    <property type="molecule type" value="Genomic_DNA"/>
</dbReference>
<dbReference type="PANTHER" id="PTHR42188">
    <property type="entry name" value="23S RRNA-SPECIFIC ENDONUCLEASE VAPC20"/>
    <property type="match status" value="1"/>
</dbReference>
<dbReference type="GO" id="GO:0004521">
    <property type="term" value="F:RNA endonuclease activity"/>
    <property type="evidence" value="ECO:0007669"/>
    <property type="project" value="InterPro"/>
</dbReference>
<dbReference type="Gene3D" id="3.40.50.1010">
    <property type="entry name" value="5'-nuclease"/>
    <property type="match status" value="1"/>
</dbReference>
<dbReference type="GO" id="GO:0016075">
    <property type="term" value="P:rRNA catabolic process"/>
    <property type="evidence" value="ECO:0007669"/>
    <property type="project" value="TreeGrafter"/>
</dbReference>
<dbReference type="InterPro" id="IPR002716">
    <property type="entry name" value="PIN_dom"/>
</dbReference>
<dbReference type="Pfam" id="PF01850">
    <property type="entry name" value="PIN"/>
    <property type="match status" value="1"/>
</dbReference>
<name>A0A450YJB9_9GAMM</name>
<dbReference type="InterPro" id="IPR029060">
    <property type="entry name" value="PIN-like_dom_sf"/>
</dbReference>
<gene>
    <name evidence="3" type="ORF">BECKTC1821D_GA0114238_10885</name>
    <name evidence="2" type="ORF">BECKTC1821E_GA0114239_101249</name>
    <name evidence="4" type="ORF">BECKTC1821F_GA0114240_10735</name>
</gene>
<dbReference type="SUPFAM" id="SSF88723">
    <property type="entry name" value="PIN domain-like"/>
    <property type="match status" value="1"/>
</dbReference>
<evidence type="ECO:0000259" key="1">
    <source>
        <dbReference type="Pfam" id="PF01850"/>
    </source>
</evidence>
<dbReference type="InterPro" id="IPR039018">
    <property type="entry name" value="VapC20-like"/>
</dbReference>
<accession>A0A450YJB9</accession>
<dbReference type="AlphaFoldDB" id="A0A450YJB9"/>
<evidence type="ECO:0000313" key="2">
    <source>
        <dbReference type="EMBL" id="VFK41617.1"/>
    </source>
</evidence>
<reference evidence="2" key="1">
    <citation type="submission" date="2019-02" db="EMBL/GenBank/DDBJ databases">
        <authorList>
            <person name="Gruber-Vodicka R. H."/>
            <person name="Seah K. B. B."/>
        </authorList>
    </citation>
    <scope>NUCLEOTIDE SEQUENCE</scope>
    <source>
        <strain evidence="3">BECK_BZ123</strain>
        <strain evidence="2">BECK_BZ125</strain>
        <strain evidence="4">BECK_BZ126</strain>
    </source>
</reference>
<evidence type="ECO:0000313" key="4">
    <source>
        <dbReference type="EMBL" id="VFK62351.1"/>
    </source>
</evidence>
<dbReference type="EMBL" id="CAADFS010000088">
    <property type="protein sequence ID" value="VFK50046.1"/>
    <property type="molecule type" value="Genomic_DNA"/>
</dbReference>
<feature type="domain" description="PIN" evidence="1">
    <location>
        <begin position="5"/>
        <end position="129"/>
    </location>
</feature>
<protein>
    <recommendedName>
        <fullName evidence="1">PIN domain-containing protein</fullName>
    </recommendedName>
</protein>
<dbReference type="PANTHER" id="PTHR42188:SF1">
    <property type="entry name" value="23S RRNA-SPECIFIC ENDONUCLEASE VAPC20"/>
    <property type="match status" value="1"/>
</dbReference>
<dbReference type="EMBL" id="CAADFW010000073">
    <property type="protein sequence ID" value="VFK62351.1"/>
    <property type="molecule type" value="Genomic_DNA"/>
</dbReference>
<evidence type="ECO:0000313" key="3">
    <source>
        <dbReference type="EMBL" id="VFK50046.1"/>
    </source>
</evidence>
<proteinExistence type="predicted"/>